<sequence length="129" mass="14865">MNGDEVASPKEGTAMSDYRNNPEYQRQRRALVRKHHPDAGGTDAELIDALRALDEAWDRRARLRRQVREHRPSFIPEDKAEQAMDVAEQAMGVAENFARNAGRFAGNLRHTLLHKLPQEFRRGYREGDK</sequence>
<keyword evidence="3" id="KW-1185">Reference proteome</keyword>
<dbReference type="Proteomes" id="UP001146469">
    <property type="component" value="Unassembled WGS sequence"/>
</dbReference>
<accession>A0A9X3LMA6</accession>
<dbReference type="RefSeq" id="WP_269943973.1">
    <property type="nucleotide sequence ID" value="NZ_JAKMUT010000001.1"/>
</dbReference>
<reference evidence="2" key="1">
    <citation type="submission" date="2022-02" db="EMBL/GenBank/DDBJ databases">
        <title>Corynebacterium sp. from urogenital microbiome.</title>
        <authorList>
            <person name="Cappelli E.A."/>
            <person name="Ribeiro T.G."/>
            <person name="Peixe L."/>
        </authorList>
    </citation>
    <scope>NUCLEOTIDE SEQUENCE</scope>
    <source>
        <strain evidence="2">C8Ua_174</strain>
    </source>
</reference>
<comment type="caution">
    <text evidence="2">The sequence shown here is derived from an EMBL/GenBank/DDBJ whole genome shotgun (WGS) entry which is preliminary data.</text>
</comment>
<proteinExistence type="predicted"/>
<dbReference type="AlphaFoldDB" id="A0A9X3LMA6"/>
<protein>
    <submittedName>
        <fullName evidence="2">Uncharacterized protein</fullName>
    </submittedName>
</protein>
<dbReference type="EMBL" id="JAKMUT010000001">
    <property type="protein sequence ID" value="MCZ9288788.1"/>
    <property type="molecule type" value="Genomic_DNA"/>
</dbReference>
<evidence type="ECO:0000256" key="1">
    <source>
        <dbReference type="SAM" id="MobiDB-lite"/>
    </source>
</evidence>
<organism evidence="2 3">
    <name type="scientific">Corynebacterium evansiae</name>
    <dbReference type="NCBI Taxonomy" id="2913499"/>
    <lineage>
        <taxon>Bacteria</taxon>
        <taxon>Bacillati</taxon>
        <taxon>Actinomycetota</taxon>
        <taxon>Actinomycetes</taxon>
        <taxon>Mycobacteriales</taxon>
        <taxon>Corynebacteriaceae</taxon>
        <taxon>Corynebacterium</taxon>
    </lineage>
</organism>
<feature type="region of interest" description="Disordered" evidence="1">
    <location>
        <begin position="1"/>
        <end position="24"/>
    </location>
</feature>
<name>A0A9X3LMA6_9CORY</name>
<evidence type="ECO:0000313" key="2">
    <source>
        <dbReference type="EMBL" id="MCZ9288788.1"/>
    </source>
</evidence>
<evidence type="ECO:0000313" key="3">
    <source>
        <dbReference type="Proteomes" id="UP001146469"/>
    </source>
</evidence>
<gene>
    <name evidence="2" type="ORF">L8V00_00985</name>
</gene>